<keyword evidence="1" id="KW-1133">Transmembrane helix</keyword>
<keyword evidence="1" id="KW-0472">Membrane</keyword>
<dbReference type="RefSeq" id="WP_155084118.1">
    <property type="nucleotide sequence ID" value="NZ_WMIA01000014.1"/>
</dbReference>
<accession>A0A844GZL7</accession>
<dbReference type="AlphaFoldDB" id="A0A844GZL7"/>
<reference evidence="2 3" key="1">
    <citation type="submission" date="2019-11" db="EMBL/GenBank/DDBJ databases">
        <title>Isolation of a new High Light Tolerant Cyanobacteria.</title>
        <authorList>
            <person name="Dobson Z."/>
            <person name="Vaughn N."/>
            <person name="Vaughn M."/>
            <person name="Fromme P."/>
            <person name="Mazor Y."/>
        </authorList>
    </citation>
    <scope>NUCLEOTIDE SEQUENCE [LARGE SCALE GENOMIC DNA]</scope>
    <source>
        <strain evidence="2 3">0216</strain>
    </source>
</reference>
<evidence type="ECO:0000313" key="2">
    <source>
        <dbReference type="EMBL" id="MTF39585.1"/>
    </source>
</evidence>
<protein>
    <submittedName>
        <fullName evidence="2">Uncharacterized protein</fullName>
    </submittedName>
</protein>
<comment type="caution">
    <text evidence="2">The sequence shown here is derived from an EMBL/GenBank/DDBJ whole genome shotgun (WGS) entry which is preliminary data.</text>
</comment>
<proteinExistence type="predicted"/>
<name>A0A844GZL7_9CHRO</name>
<dbReference type="Proteomes" id="UP000437131">
    <property type="component" value="Unassembled WGS sequence"/>
</dbReference>
<organism evidence="2 3">
    <name type="scientific">Cyanobacterium aponinum 0216</name>
    <dbReference type="NCBI Taxonomy" id="2676140"/>
    <lineage>
        <taxon>Bacteria</taxon>
        <taxon>Bacillati</taxon>
        <taxon>Cyanobacteriota</taxon>
        <taxon>Cyanophyceae</taxon>
        <taxon>Oscillatoriophycideae</taxon>
        <taxon>Chroococcales</taxon>
        <taxon>Geminocystaceae</taxon>
        <taxon>Cyanobacterium</taxon>
    </lineage>
</organism>
<feature type="transmembrane region" description="Helical" evidence="1">
    <location>
        <begin position="12"/>
        <end position="32"/>
    </location>
</feature>
<dbReference type="EMBL" id="WMIA01000014">
    <property type="protein sequence ID" value="MTF39585.1"/>
    <property type="molecule type" value="Genomic_DNA"/>
</dbReference>
<evidence type="ECO:0000313" key="3">
    <source>
        <dbReference type="Proteomes" id="UP000437131"/>
    </source>
</evidence>
<sequence length="164" mass="18931">MKIRHNKFLNFNSIIFLSVFVGLNTLLNSFLVQVKADSSHQHGMNMPSENGHAHKTLDVSNLNENPSIEIEIFPDKIKGWNLYLNTKNFEFISPNLENNNPNQGHAHLYINGVKVSRIYSNWYYISELPEKDNEIEVTLNTNNHHDLIYNGKIVGDRILITNKK</sequence>
<keyword evidence="1" id="KW-0812">Transmembrane</keyword>
<gene>
    <name evidence="2" type="ORF">GGC33_11695</name>
</gene>
<evidence type="ECO:0000256" key="1">
    <source>
        <dbReference type="SAM" id="Phobius"/>
    </source>
</evidence>